<dbReference type="Proteomes" id="UP000515847">
    <property type="component" value="Chromosome"/>
</dbReference>
<dbReference type="PROSITE" id="PS00802">
    <property type="entry name" value="TRANSKETOLASE_2"/>
    <property type="match status" value="1"/>
</dbReference>
<dbReference type="OrthoDB" id="9803371at2"/>
<dbReference type="SUPFAM" id="SSF52518">
    <property type="entry name" value="Thiamin diphosphate-binding fold (THDP-binding)"/>
    <property type="match status" value="2"/>
</dbReference>
<dbReference type="CDD" id="cd02007">
    <property type="entry name" value="TPP_DXS"/>
    <property type="match status" value="1"/>
</dbReference>
<dbReference type="GO" id="GO:0019288">
    <property type="term" value="P:isopentenyl diphosphate biosynthetic process, methylerythritol 4-phosphate pathway"/>
    <property type="evidence" value="ECO:0007669"/>
    <property type="project" value="TreeGrafter"/>
</dbReference>
<dbReference type="PANTHER" id="PTHR43322">
    <property type="entry name" value="1-D-DEOXYXYLULOSE 5-PHOSPHATE SYNTHASE-RELATED"/>
    <property type="match status" value="1"/>
</dbReference>
<dbReference type="EMBL" id="CP045798">
    <property type="protein sequence ID" value="QNB45543.1"/>
    <property type="molecule type" value="Genomic_DNA"/>
</dbReference>
<dbReference type="InterPro" id="IPR033248">
    <property type="entry name" value="Transketolase_C"/>
</dbReference>
<keyword evidence="8 11" id="KW-0786">Thiamine pyrophosphate</keyword>
<evidence type="ECO:0000259" key="12">
    <source>
        <dbReference type="SMART" id="SM00861"/>
    </source>
</evidence>
<evidence type="ECO:0000313" key="14">
    <source>
        <dbReference type="Proteomes" id="UP000515847"/>
    </source>
</evidence>
<dbReference type="InterPro" id="IPR029061">
    <property type="entry name" value="THDP-binding"/>
</dbReference>
<dbReference type="Pfam" id="PF02779">
    <property type="entry name" value="Transket_pyr"/>
    <property type="match status" value="1"/>
</dbReference>
<comment type="cofactor">
    <cofactor evidence="11">
        <name>thiamine diphosphate</name>
        <dbReference type="ChEBI" id="CHEBI:58937"/>
    </cofactor>
    <text evidence="11">Binds 1 thiamine pyrophosphate per subunit.</text>
</comment>
<dbReference type="NCBIfam" id="NF003933">
    <property type="entry name" value="PRK05444.2-2"/>
    <property type="match status" value="1"/>
</dbReference>
<evidence type="ECO:0000256" key="10">
    <source>
        <dbReference type="ARBA" id="ARBA00055605"/>
    </source>
</evidence>
<dbReference type="SMART" id="SM00861">
    <property type="entry name" value="Transket_pyr"/>
    <property type="match status" value="1"/>
</dbReference>
<dbReference type="HAMAP" id="MF_00315">
    <property type="entry name" value="DXP_synth"/>
    <property type="match status" value="1"/>
</dbReference>
<evidence type="ECO:0000256" key="11">
    <source>
        <dbReference type="HAMAP-Rule" id="MF_00315"/>
    </source>
</evidence>
<comment type="similarity">
    <text evidence="2 11">Belongs to the transketolase family. DXPS subfamily.</text>
</comment>
<dbReference type="Gene3D" id="3.40.50.970">
    <property type="match status" value="2"/>
</dbReference>
<dbReference type="InterPro" id="IPR049557">
    <property type="entry name" value="Transketolase_CS"/>
</dbReference>
<reference evidence="13 14" key="1">
    <citation type="journal article" date="2019" name="Front. Microbiol.">
        <title>Thermoanaerosceptrum fracticalcis gen. nov. sp. nov., a Novel Fumarate-Fermenting Microorganism From a Deep Fractured Carbonate Aquifer of the US Great Basin.</title>
        <authorList>
            <person name="Hamilton-Brehm S.D."/>
            <person name="Stewart L.E."/>
            <person name="Zavarin M."/>
            <person name="Caldwell M."/>
            <person name="Lawson P.A."/>
            <person name="Onstott T.C."/>
            <person name="Grzymski J."/>
            <person name="Neveux I."/>
            <person name="Lollar B.S."/>
            <person name="Russell C.E."/>
            <person name="Moser D.P."/>
        </authorList>
    </citation>
    <scope>NUCLEOTIDE SEQUENCE [LARGE SCALE GENOMIC DNA]</scope>
    <source>
        <strain evidence="13 14">DRI-13</strain>
    </source>
</reference>
<evidence type="ECO:0000256" key="2">
    <source>
        <dbReference type="ARBA" id="ARBA00011081"/>
    </source>
</evidence>
<evidence type="ECO:0000256" key="7">
    <source>
        <dbReference type="ARBA" id="ARBA00022977"/>
    </source>
</evidence>
<dbReference type="FunFam" id="3.40.50.920:FF:000002">
    <property type="entry name" value="1-deoxy-D-xylulose-5-phosphate synthase"/>
    <property type="match status" value="1"/>
</dbReference>
<dbReference type="AlphaFoldDB" id="A0A7G6E0D9"/>
<keyword evidence="9 11" id="KW-0414">Isoprene biosynthesis</keyword>
<feature type="binding site" evidence="11">
    <location>
        <position position="366"/>
    </location>
    <ligand>
        <name>thiamine diphosphate</name>
        <dbReference type="ChEBI" id="CHEBI:58937"/>
    </ligand>
</feature>
<comment type="function">
    <text evidence="10 11">Catalyzes the acyloin condensation reaction between C atoms 2 and 3 of pyruvate and glyceraldehyde 3-phosphate to yield 1-deoxy-D-xylulose-5-phosphate (DXP).</text>
</comment>
<dbReference type="PANTHER" id="PTHR43322:SF5">
    <property type="entry name" value="1-DEOXY-D-XYLULOSE-5-PHOSPHATE SYNTHASE, CHLOROPLASTIC"/>
    <property type="match status" value="1"/>
</dbReference>
<dbReference type="PROSITE" id="PS00801">
    <property type="entry name" value="TRANSKETOLASE_1"/>
    <property type="match status" value="1"/>
</dbReference>
<sequence length="642" mass="70132">MGLLKEINKPQDIKKYSMEQLNEIAKEIRQLILETVSVTGGHLAPSLGVVELTLALHYVYNSPQDKIVWDVGHQSYVHKILTGRREEFSTLRQYGGISGFPKREESAHDVFATGHSSTSISAALGFAQARDKLGLDYEVVAVIGDGAMTGGMAFEALNHAGHLGADLLVILNDNEMSIDQNVGAMSSYLSRLRADPMYTKRKEDIEYILKKVPAIGSTVVKAVERVKDSLKYLLVPGILFEELGFTYLGPIDGHNIPEISMVLRKAKKLKGPVLLHVITQKGRGYEPAVCNPAVFHGVAPFQLKTGCIIKNPGPSSYTSVFSEALTELAEKDQRIIAITAAMPEGTGLNSFAKKYPQRFYDVGIAEQHAVTMASAMALEGLRPVVAIYSTFLQRAYDQILHDVCLQKAPVLFAIDRGGLVGEDGPTHHGVFDYSYLRHIPGMAVLAPKDEEELRHMIYTALQYDGPVAVRYPRGAGIGVDISEDFRLLPWGKGEVLAKGDNLAILAVGSMVYPALTVKKILEYKGIRCTVVNGRFIKPLDQELIVELAQTHPCLVTMEENVIAGGFGSGVLELLTNSGINGVKVLNIGVPDQFVTHGKVDILKEAIGLTPEKIAEQIVSHFALPEQKVKPQKVPLTFAYKQG</sequence>
<evidence type="ECO:0000256" key="8">
    <source>
        <dbReference type="ARBA" id="ARBA00023052"/>
    </source>
</evidence>
<dbReference type="GO" id="GO:0005829">
    <property type="term" value="C:cytosol"/>
    <property type="evidence" value="ECO:0007669"/>
    <property type="project" value="TreeGrafter"/>
</dbReference>
<dbReference type="Pfam" id="PF13292">
    <property type="entry name" value="DXP_synthase_N"/>
    <property type="match status" value="1"/>
</dbReference>
<dbReference type="KEGG" id="tfr:BR63_03950"/>
<accession>A0A7G6E0D9</accession>
<feature type="binding site" evidence="11">
    <location>
        <position position="285"/>
    </location>
    <ligand>
        <name>thiamine diphosphate</name>
        <dbReference type="ChEBI" id="CHEBI:58937"/>
    </ligand>
</feature>
<evidence type="ECO:0000256" key="4">
    <source>
        <dbReference type="ARBA" id="ARBA00022679"/>
    </source>
</evidence>
<keyword evidence="14" id="KW-1185">Reference proteome</keyword>
<dbReference type="GO" id="GO:0000287">
    <property type="term" value="F:magnesium ion binding"/>
    <property type="evidence" value="ECO:0007669"/>
    <property type="project" value="UniProtKB-UniRule"/>
</dbReference>
<dbReference type="GO" id="GO:0016114">
    <property type="term" value="P:terpenoid biosynthetic process"/>
    <property type="evidence" value="ECO:0007669"/>
    <property type="project" value="UniProtKB-UniRule"/>
</dbReference>
<proteinExistence type="inferred from homology"/>
<feature type="binding site" evidence="11">
    <location>
        <position position="174"/>
    </location>
    <ligand>
        <name>thiamine diphosphate</name>
        <dbReference type="ChEBI" id="CHEBI:58937"/>
    </ligand>
</feature>
<dbReference type="Pfam" id="PF02780">
    <property type="entry name" value="Transketolase_C"/>
    <property type="match status" value="1"/>
</dbReference>
<comment type="catalytic activity">
    <reaction evidence="11">
        <text>D-glyceraldehyde 3-phosphate + pyruvate + H(+) = 1-deoxy-D-xylulose 5-phosphate + CO2</text>
        <dbReference type="Rhea" id="RHEA:12605"/>
        <dbReference type="ChEBI" id="CHEBI:15361"/>
        <dbReference type="ChEBI" id="CHEBI:15378"/>
        <dbReference type="ChEBI" id="CHEBI:16526"/>
        <dbReference type="ChEBI" id="CHEBI:57792"/>
        <dbReference type="ChEBI" id="CHEBI:59776"/>
        <dbReference type="EC" id="2.2.1.7"/>
    </reaction>
</comment>
<dbReference type="Gene3D" id="3.40.50.920">
    <property type="match status" value="1"/>
</dbReference>
<keyword evidence="6 11" id="KW-0460">Magnesium</keyword>
<evidence type="ECO:0000256" key="9">
    <source>
        <dbReference type="ARBA" id="ARBA00023229"/>
    </source>
</evidence>
<keyword evidence="4 11" id="KW-0808">Transferase</keyword>
<dbReference type="EC" id="2.2.1.7" evidence="11"/>
<feature type="domain" description="Transketolase-like pyrimidine-binding" evidence="12">
    <location>
        <begin position="315"/>
        <end position="479"/>
    </location>
</feature>
<dbReference type="InterPro" id="IPR020826">
    <property type="entry name" value="Transketolase_BS"/>
</dbReference>
<feature type="binding site" evidence="11">
    <location>
        <position position="174"/>
    </location>
    <ligand>
        <name>Mg(2+)</name>
        <dbReference type="ChEBI" id="CHEBI:18420"/>
    </ligand>
</feature>
<feature type="binding site" evidence="11">
    <location>
        <position position="145"/>
    </location>
    <ligand>
        <name>Mg(2+)</name>
        <dbReference type="ChEBI" id="CHEBI:18420"/>
    </ligand>
</feature>
<dbReference type="InterPro" id="IPR005477">
    <property type="entry name" value="Dxylulose-5-P_synthase"/>
</dbReference>
<evidence type="ECO:0000313" key="13">
    <source>
        <dbReference type="EMBL" id="QNB45543.1"/>
    </source>
</evidence>
<comment type="subunit">
    <text evidence="3 11">Homodimer.</text>
</comment>
<dbReference type="RefSeq" id="WP_034421462.1">
    <property type="nucleotide sequence ID" value="NZ_CP045798.1"/>
</dbReference>
<dbReference type="GO" id="GO:0009228">
    <property type="term" value="P:thiamine biosynthetic process"/>
    <property type="evidence" value="ECO:0007669"/>
    <property type="project" value="UniProtKB-UniRule"/>
</dbReference>
<dbReference type="InterPro" id="IPR005475">
    <property type="entry name" value="Transketolase-like_Pyr-bd"/>
</dbReference>
<feature type="binding site" evidence="11">
    <location>
        <begin position="146"/>
        <end position="147"/>
    </location>
    <ligand>
        <name>thiamine diphosphate</name>
        <dbReference type="ChEBI" id="CHEBI:58937"/>
    </ligand>
</feature>
<evidence type="ECO:0000256" key="5">
    <source>
        <dbReference type="ARBA" id="ARBA00022723"/>
    </source>
</evidence>
<dbReference type="GO" id="GO:0030976">
    <property type="term" value="F:thiamine pyrophosphate binding"/>
    <property type="evidence" value="ECO:0007669"/>
    <property type="project" value="UniProtKB-UniRule"/>
</dbReference>
<comment type="cofactor">
    <cofactor evidence="11">
        <name>Mg(2+)</name>
        <dbReference type="ChEBI" id="CHEBI:18420"/>
    </cofactor>
    <text evidence="11">Binds 1 Mg(2+) ion per subunit.</text>
</comment>
<feature type="binding site" evidence="11">
    <location>
        <begin position="114"/>
        <end position="116"/>
    </location>
    <ligand>
        <name>thiamine diphosphate</name>
        <dbReference type="ChEBI" id="CHEBI:58937"/>
    </ligand>
</feature>
<dbReference type="FunFam" id="3.40.50.970:FF:000005">
    <property type="entry name" value="1-deoxy-D-xylulose-5-phosphate synthase"/>
    <property type="match status" value="1"/>
</dbReference>
<dbReference type="CDD" id="cd07033">
    <property type="entry name" value="TPP_PYR_DXS_TK_like"/>
    <property type="match status" value="1"/>
</dbReference>
<dbReference type="GO" id="GO:0008661">
    <property type="term" value="F:1-deoxy-D-xylulose-5-phosphate synthase activity"/>
    <property type="evidence" value="ECO:0007669"/>
    <property type="project" value="UniProtKB-UniRule"/>
</dbReference>
<dbReference type="InterPro" id="IPR009014">
    <property type="entry name" value="Transketo_C/PFOR_II"/>
</dbReference>
<name>A0A7G6E0D9_THEFR</name>
<organism evidence="13 14">
    <name type="scientific">Thermanaerosceptrum fracticalcis</name>
    <dbReference type="NCBI Taxonomy" id="1712410"/>
    <lineage>
        <taxon>Bacteria</taxon>
        <taxon>Bacillati</taxon>
        <taxon>Bacillota</taxon>
        <taxon>Clostridia</taxon>
        <taxon>Eubacteriales</taxon>
        <taxon>Peptococcaceae</taxon>
        <taxon>Thermanaerosceptrum</taxon>
    </lineage>
</organism>
<protein>
    <recommendedName>
        <fullName evidence="11">1-deoxy-D-xylulose-5-phosphate synthase</fullName>
        <ecNumber evidence="11">2.2.1.7</ecNumber>
    </recommendedName>
    <alternativeName>
        <fullName evidence="11">1-deoxyxylulose-5-phosphate synthase</fullName>
        <shortName evidence="11">DXP synthase</shortName>
        <shortName evidence="11">DXPS</shortName>
    </alternativeName>
</protein>
<dbReference type="UniPathway" id="UPA00064">
    <property type="reaction ID" value="UER00091"/>
</dbReference>
<evidence type="ECO:0000256" key="6">
    <source>
        <dbReference type="ARBA" id="ARBA00022842"/>
    </source>
</evidence>
<gene>
    <name evidence="11 13" type="primary">dxs</name>
    <name evidence="13" type="ORF">BR63_03950</name>
</gene>
<comment type="pathway">
    <text evidence="1 11">Metabolic intermediate biosynthesis; 1-deoxy-D-xylulose 5-phosphate biosynthesis; 1-deoxy-D-xylulose 5-phosphate from D-glyceraldehyde 3-phosphate and pyruvate: step 1/1.</text>
</comment>
<dbReference type="NCBIfam" id="TIGR00204">
    <property type="entry name" value="dxs"/>
    <property type="match status" value="1"/>
</dbReference>
<dbReference type="SUPFAM" id="SSF52922">
    <property type="entry name" value="TK C-terminal domain-like"/>
    <property type="match status" value="1"/>
</dbReference>
<evidence type="ECO:0000256" key="1">
    <source>
        <dbReference type="ARBA" id="ARBA00004980"/>
    </source>
</evidence>
<evidence type="ECO:0000256" key="3">
    <source>
        <dbReference type="ARBA" id="ARBA00011738"/>
    </source>
</evidence>
<feature type="binding site" evidence="11">
    <location>
        <position position="73"/>
    </location>
    <ligand>
        <name>thiamine diphosphate</name>
        <dbReference type="ChEBI" id="CHEBI:58937"/>
    </ligand>
</feature>
<keyword evidence="5 11" id="KW-0479">Metal-binding</keyword>
<keyword evidence="7 11" id="KW-0784">Thiamine biosynthesis</keyword>